<evidence type="ECO:0000256" key="4">
    <source>
        <dbReference type="ARBA" id="ARBA00022692"/>
    </source>
</evidence>
<feature type="transmembrane region" description="Helical" evidence="7">
    <location>
        <begin position="68"/>
        <end position="92"/>
    </location>
</feature>
<evidence type="ECO:0000256" key="7">
    <source>
        <dbReference type="SAM" id="Phobius"/>
    </source>
</evidence>
<dbReference type="Pfam" id="PF03916">
    <property type="entry name" value="NrfD"/>
    <property type="match status" value="1"/>
</dbReference>
<evidence type="ECO:0000256" key="1">
    <source>
        <dbReference type="ARBA" id="ARBA00004651"/>
    </source>
</evidence>
<dbReference type="InterPro" id="IPR005614">
    <property type="entry name" value="NrfD-like"/>
</dbReference>
<dbReference type="Proteomes" id="UP000248079">
    <property type="component" value="Unassembled WGS sequence"/>
</dbReference>
<sequence>MNETIAKGHLSEEQIDKDLLKNVNWGGKFKLWMGFLTVSLIICLYYYYQQLQNGLGVTGLHDYVSWGIYISNFVFFVATSLIGMLVSSVLGMMKVEWVRPVARIAELVALAFAMVAGLIIITDMGRPDRLLNVFIHGRVQSPIVWDIAVVVTYVVISGLLLYIPMLPDIALCRDKLNNVPKWQQKMYRSLSLGWNNTAKQFRLMNRYTRMLLILIIPIALSIHTVTSWLFAMTLRSGWDSPIFGPYFVSGAFVAGCAAVIIAMFFFRNNYKLKEYITADHFDRMGKLLVLVALVYVYFNINEIIVPGYKANTADAKHVHEMLYGHDSVMFWLVQLGGLVIPFLLILFKPMRKPLPLTIIAVVILAGAWFKRVLIVVPTQLAPYYPIQNVPEGWTGYSPTTPEVAITVASFILVVMIITVLAKLFPVVPIWEVKEDMNHKNNK</sequence>
<evidence type="ECO:0000256" key="6">
    <source>
        <dbReference type="ARBA" id="ARBA00023136"/>
    </source>
</evidence>
<dbReference type="OrthoDB" id="9806499at2"/>
<evidence type="ECO:0000256" key="2">
    <source>
        <dbReference type="ARBA" id="ARBA00008929"/>
    </source>
</evidence>
<evidence type="ECO:0000256" key="5">
    <source>
        <dbReference type="ARBA" id="ARBA00022989"/>
    </source>
</evidence>
<dbReference type="RefSeq" id="WP_110361217.1">
    <property type="nucleotide sequence ID" value="NZ_QFLI01000005.1"/>
</dbReference>
<feature type="transmembrane region" description="Helical" evidence="7">
    <location>
        <begin position="243"/>
        <end position="266"/>
    </location>
</feature>
<feature type="transmembrane region" description="Helical" evidence="7">
    <location>
        <begin position="403"/>
        <end position="424"/>
    </location>
</feature>
<keyword evidence="4 7" id="KW-0812">Transmembrane</keyword>
<gene>
    <name evidence="8" type="ORF">DF185_13210</name>
</gene>
<keyword evidence="9" id="KW-1185">Reference proteome</keyword>
<name>A0A2V3ZX81_9BACT</name>
<proteinExistence type="inferred from homology"/>
<feature type="transmembrane region" description="Helical" evidence="7">
    <location>
        <begin position="210"/>
        <end position="231"/>
    </location>
</feature>
<dbReference type="AlphaFoldDB" id="A0A2V3ZX81"/>
<feature type="transmembrane region" description="Helical" evidence="7">
    <location>
        <begin position="29"/>
        <end position="48"/>
    </location>
</feature>
<comment type="caution">
    <text evidence="8">The sequence shown here is derived from an EMBL/GenBank/DDBJ whole genome shotgun (WGS) entry which is preliminary data.</text>
</comment>
<feature type="transmembrane region" description="Helical" evidence="7">
    <location>
        <begin position="142"/>
        <end position="163"/>
    </location>
</feature>
<organism evidence="8 9">
    <name type="scientific">Marinifilum breve</name>
    <dbReference type="NCBI Taxonomy" id="2184082"/>
    <lineage>
        <taxon>Bacteria</taxon>
        <taxon>Pseudomonadati</taxon>
        <taxon>Bacteroidota</taxon>
        <taxon>Bacteroidia</taxon>
        <taxon>Marinilabiliales</taxon>
        <taxon>Marinifilaceae</taxon>
    </lineage>
</organism>
<feature type="transmembrane region" description="Helical" evidence="7">
    <location>
        <begin position="104"/>
        <end position="122"/>
    </location>
</feature>
<feature type="transmembrane region" description="Helical" evidence="7">
    <location>
        <begin position="287"/>
        <end position="308"/>
    </location>
</feature>
<feature type="transmembrane region" description="Helical" evidence="7">
    <location>
        <begin position="328"/>
        <end position="347"/>
    </location>
</feature>
<evidence type="ECO:0000313" key="9">
    <source>
        <dbReference type="Proteomes" id="UP000248079"/>
    </source>
</evidence>
<dbReference type="EMBL" id="QFLI01000005">
    <property type="protein sequence ID" value="PXY00851.1"/>
    <property type="molecule type" value="Genomic_DNA"/>
</dbReference>
<dbReference type="PANTHER" id="PTHR43044">
    <property type="match status" value="1"/>
</dbReference>
<evidence type="ECO:0000313" key="8">
    <source>
        <dbReference type="EMBL" id="PXY00851.1"/>
    </source>
</evidence>
<dbReference type="PANTHER" id="PTHR43044:SF2">
    <property type="entry name" value="POLYSULPHIDE REDUCTASE NRFD"/>
    <property type="match status" value="1"/>
</dbReference>
<comment type="similarity">
    <text evidence="2">Belongs to the NrfD family.</text>
</comment>
<keyword evidence="5 7" id="KW-1133">Transmembrane helix</keyword>
<feature type="transmembrane region" description="Helical" evidence="7">
    <location>
        <begin position="354"/>
        <end position="374"/>
    </location>
</feature>
<dbReference type="Gene3D" id="1.20.1630.10">
    <property type="entry name" value="Formate dehydrogenase/DMSO reductase domain"/>
    <property type="match status" value="1"/>
</dbReference>
<accession>A0A2V3ZX81</accession>
<comment type="subcellular location">
    <subcellularLocation>
        <location evidence="1">Cell membrane</location>
        <topology evidence="1">Multi-pass membrane protein</topology>
    </subcellularLocation>
</comment>
<keyword evidence="6 7" id="KW-0472">Membrane</keyword>
<protein>
    <submittedName>
        <fullName evidence="8">Polysulfide reductase</fullName>
    </submittedName>
</protein>
<keyword evidence="3" id="KW-1003">Cell membrane</keyword>
<reference evidence="8 9" key="1">
    <citation type="submission" date="2018-05" db="EMBL/GenBank/DDBJ databases">
        <title>Marinifilum breve JC075T sp. nov., a marine bacterium isolated from Yongle Blue Hole in the South China Sea.</title>
        <authorList>
            <person name="Fu T."/>
        </authorList>
    </citation>
    <scope>NUCLEOTIDE SEQUENCE [LARGE SCALE GENOMIC DNA]</scope>
    <source>
        <strain evidence="8 9">JC075</strain>
    </source>
</reference>
<dbReference type="GO" id="GO:0005886">
    <property type="term" value="C:plasma membrane"/>
    <property type="evidence" value="ECO:0007669"/>
    <property type="project" value="UniProtKB-SubCell"/>
</dbReference>
<evidence type="ECO:0000256" key="3">
    <source>
        <dbReference type="ARBA" id="ARBA00022475"/>
    </source>
</evidence>